<organism evidence="2 3">
    <name type="scientific">Mesonia ostreae</name>
    <dbReference type="NCBI Taxonomy" id="861110"/>
    <lineage>
        <taxon>Bacteria</taxon>
        <taxon>Pseudomonadati</taxon>
        <taxon>Bacteroidota</taxon>
        <taxon>Flavobacteriia</taxon>
        <taxon>Flavobacteriales</taxon>
        <taxon>Flavobacteriaceae</taxon>
        <taxon>Mesonia</taxon>
    </lineage>
</organism>
<evidence type="ECO:0000313" key="2">
    <source>
        <dbReference type="EMBL" id="MDT0294900.1"/>
    </source>
</evidence>
<protein>
    <submittedName>
        <fullName evidence="2">Helix-turn-helix transcriptional regulator</fullName>
    </submittedName>
</protein>
<keyword evidence="3" id="KW-1185">Reference proteome</keyword>
<sequence length="83" mass="9878">MDNKNDFLKGIGYKIIEYREKNGQKQSDISFYTGIETSEISRYEQGKINLTFKTFLKFAQVLDVHPKELLDFEFDIKNFKIEM</sequence>
<comment type="caution">
    <text evidence="2">The sequence shown here is derived from an EMBL/GenBank/DDBJ whole genome shotgun (WGS) entry which is preliminary data.</text>
</comment>
<evidence type="ECO:0000313" key="3">
    <source>
        <dbReference type="Proteomes" id="UP001182991"/>
    </source>
</evidence>
<feature type="domain" description="HTH cro/C1-type" evidence="1">
    <location>
        <begin position="15"/>
        <end position="69"/>
    </location>
</feature>
<name>A0ABU2KJK3_9FLAO</name>
<dbReference type="InterPro" id="IPR001387">
    <property type="entry name" value="Cro/C1-type_HTH"/>
</dbReference>
<dbReference type="Proteomes" id="UP001182991">
    <property type="component" value="Unassembled WGS sequence"/>
</dbReference>
<proteinExistence type="predicted"/>
<evidence type="ECO:0000259" key="1">
    <source>
        <dbReference type="PROSITE" id="PS50943"/>
    </source>
</evidence>
<reference evidence="3" key="1">
    <citation type="submission" date="2023-07" db="EMBL/GenBank/DDBJ databases">
        <title>Isolating and identifying novel microbial strains from the Mariana Trench.</title>
        <authorList>
            <person name="Fu H."/>
        </authorList>
    </citation>
    <scope>NUCLEOTIDE SEQUENCE [LARGE SCALE GENOMIC DNA]</scope>
    <source>
        <strain evidence="3">T-y2</strain>
    </source>
</reference>
<dbReference type="EMBL" id="JAVRBG010000008">
    <property type="protein sequence ID" value="MDT0294900.1"/>
    <property type="molecule type" value="Genomic_DNA"/>
</dbReference>
<dbReference type="SUPFAM" id="SSF47413">
    <property type="entry name" value="lambda repressor-like DNA-binding domains"/>
    <property type="match status" value="1"/>
</dbReference>
<gene>
    <name evidence="2" type="ORF">RLT85_09660</name>
</gene>
<dbReference type="Gene3D" id="1.10.260.40">
    <property type="entry name" value="lambda repressor-like DNA-binding domains"/>
    <property type="match status" value="1"/>
</dbReference>
<accession>A0ABU2KJK3</accession>
<dbReference type="Pfam" id="PF01381">
    <property type="entry name" value="HTH_3"/>
    <property type="match status" value="1"/>
</dbReference>
<dbReference type="PROSITE" id="PS50943">
    <property type="entry name" value="HTH_CROC1"/>
    <property type="match status" value="1"/>
</dbReference>
<dbReference type="CDD" id="cd00093">
    <property type="entry name" value="HTH_XRE"/>
    <property type="match status" value="1"/>
</dbReference>
<dbReference type="RefSeq" id="WP_311401829.1">
    <property type="nucleotide sequence ID" value="NZ_JAVRBG010000008.1"/>
</dbReference>
<dbReference type="InterPro" id="IPR010982">
    <property type="entry name" value="Lambda_DNA-bd_dom_sf"/>
</dbReference>
<dbReference type="SMART" id="SM00530">
    <property type="entry name" value="HTH_XRE"/>
    <property type="match status" value="1"/>
</dbReference>